<keyword evidence="2" id="KW-1185">Reference proteome</keyword>
<evidence type="ECO:0000313" key="2">
    <source>
        <dbReference type="Proteomes" id="UP000008229"/>
    </source>
</evidence>
<evidence type="ECO:0008006" key="3">
    <source>
        <dbReference type="Google" id="ProtNLM"/>
    </source>
</evidence>
<dbReference type="RefSeq" id="WP_012936705.1">
    <property type="nucleotide sequence ID" value="NC_013739.1"/>
</dbReference>
<name>D3FEG2_CONWI</name>
<dbReference type="Proteomes" id="UP000008229">
    <property type="component" value="Chromosome"/>
</dbReference>
<reference evidence="1 2" key="1">
    <citation type="journal article" date="2010" name="Stand. Genomic Sci.">
        <title>Complete genome sequence of Conexibacter woesei type strain (ID131577).</title>
        <authorList>
            <person name="Pukall R."/>
            <person name="Lapidus A."/>
            <person name="Glavina Del Rio T."/>
            <person name="Copeland A."/>
            <person name="Tice H."/>
            <person name="Cheng J.-F."/>
            <person name="Lucas S."/>
            <person name="Chen F."/>
            <person name="Nolan M."/>
            <person name="Bruce D."/>
            <person name="Goodwin L."/>
            <person name="Pitluck S."/>
            <person name="Mavromatis K."/>
            <person name="Ivanova N."/>
            <person name="Ovchinnikova G."/>
            <person name="Pati A."/>
            <person name="Chen A."/>
            <person name="Palaniappan K."/>
            <person name="Land M."/>
            <person name="Hauser L."/>
            <person name="Chang Y.-J."/>
            <person name="Jeffries C.D."/>
            <person name="Chain P."/>
            <person name="Meincke L."/>
            <person name="Sims D."/>
            <person name="Brettin T."/>
            <person name="Detter J.C."/>
            <person name="Rohde M."/>
            <person name="Goeker M."/>
            <person name="Bristow J."/>
            <person name="Eisen J.A."/>
            <person name="Markowitz V."/>
            <person name="Kyrpides N.C."/>
            <person name="Klenk H.-P."/>
            <person name="Hugenholtz P."/>
        </authorList>
    </citation>
    <scope>NUCLEOTIDE SEQUENCE [LARGE SCALE GENOMIC DNA]</scope>
    <source>
        <strain evidence="2">DSM 14684 / CIP 108061 / JCM 11494 / NBRC 100937 / ID131577</strain>
    </source>
</reference>
<sequence length="91" mass="9840">MKIAYKPFGIVAGIVAGLLARRLFTVIWSRIDDEEPPEAKTELASWTRVLTAAALQGVTFSVTKAAVDRAGARGFEHLFGVWPGEKAPDKA</sequence>
<dbReference type="eggNOG" id="ENOG50330B5">
    <property type="taxonomic scope" value="Bacteria"/>
</dbReference>
<dbReference type="OrthoDB" id="5244650at2"/>
<dbReference type="HOGENOM" id="CLU_157972_1_0_11"/>
<gene>
    <name evidence="1" type="ordered locus">Cwoe_5248</name>
</gene>
<dbReference type="Pfam" id="PF14019">
    <property type="entry name" value="DUF4235"/>
    <property type="match status" value="1"/>
</dbReference>
<accession>D3FEG2</accession>
<dbReference type="AlphaFoldDB" id="D3FEG2"/>
<dbReference type="InterPro" id="IPR025329">
    <property type="entry name" value="DUF4235"/>
</dbReference>
<dbReference type="KEGG" id="cwo:Cwoe_5248"/>
<protein>
    <recommendedName>
        <fullName evidence="3">DUF4235 domain-containing protein</fullName>
    </recommendedName>
</protein>
<dbReference type="EMBL" id="CP001854">
    <property type="protein sequence ID" value="ADB53654.1"/>
    <property type="molecule type" value="Genomic_DNA"/>
</dbReference>
<reference evidence="2" key="2">
    <citation type="submission" date="2010-01" db="EMBL/GenBank/DDBJ databases">
        <title>The complete genome of Conexibacter woesei DSM 14684.</title>
        <authorList>
            <consortium name="US DOE Joint Genome Institute (JGI-PGF)"/>
            <person name="Lucas S."/>
            <person name="Copeland A."/>
            <person name="Lapidus A."/>
            <person name="Glavina del Rio T."/>
            <person name="Dalin E."/>
            <person name="Tice H."/>
            <person name="Bruce D."/>
            <person name="Goodwin L."/>
            <person name="Pitluck S."/>
            <person name="Kyrpides N."/>
            <person name="Mavromatis K."/>
            <person name="Ivanova N."/>
            <person name="Mikhailova N."/>
            <person name="Chertkov O."/>
            <person name="Brettin T."/>
            <person name="Detter J.C."/>
            <person name="Han C."/>
            <person name="Larimer F."/>
            <person name="Land M."/>
            <person name="Hauser L."/>
            <person name="Markowitz V."/>
            <person name="Cheng J.-F."/>
            <person name="Hugenholtz P."/>
            <person name="Woyke T."/>
            <person name="Wu D."/>
            <person name="Pukall R."/>
            <person name="Steenblock K."/>
            <person name="Schneider S."/>
            <person name="Klenk H.-P."/>
            <person name="Eisen J.A."/>
        </authorList>
    </citation>
    <scope>NUCLEOTIDE SEQUENCE [LARGE SCALE GENOMIC DNA]</scope>
    <source>
        <strain evidence="2">DSM 14684 / CIP 108061 / JCM 11494 / NBRC 100937 / ID131577</strain>
    </source>
</reference>
<proteinExistence type="predicted"/>
<organism evidence="1 2">
    <name type="scientific">Conexibacter woesei (strain DSM 14684 / CCUG 47730 / CIP 108061 / JCM 11494 / NBRC 100937 / ID131577)</name>
    <dbReference type="NCBI Taxonomy" id="469383"/>
    <lineage>
        <taxon>Bacteria</taxon>
        <taxon>Bacillati</taxon>
        <taxon>Actinomycetota</taxon>
        <taxon>Thermoleophilia</taxon>
        <taxon>Solirubrobacterales</taxon>
        <taxon>Conexibacteraceae</taxon>
        <taxon>Conexibacter</taxon>
    </lineage>
</organism>
<evidence type="ECO:0000313" key="1">
    <source>
        <dbReference type="EMBL" id="ADB53654.1"/>
    </source>
</evidence>
<dbReference type="STRING" id="469383.Cwoe_5248"/>